<evidence type="ECO:0000259" key="5">
    <source>
        <dbReference type="Pfam" id="PF00370"/>
    </source>
</evidence>
<gene>
    <name evidence="7" type="ORF">EV380_3223</name>
</gene>
<keyword evidence="2" id="KW-0119">Carbohydrate metabolism</keyword>
<dbReference type="GO" id="GO:0042732">
    <property type="term" value="P:D-xylose metabolic process"/>
    <property type="evidence" value="ECO:0007669"/>
    <property type="project" value="UniProtKB-KW"/>
</dbReference>
<evidence type="ECO:0000256" key="2">
    <source>
        <dbReference type="ARBA" id="ARBA00022629"/>
    </source>
</evidence>
<evidence type="ECO:0000259" key="6">
    <source>
        <dbReference type="Pfam" id="PF02782"/>
    </source>
</evidence>
<dbReference type="InterPro" id="IPR050406">
    <property type="entry name" value="FGGY_Carb_Kinase"/>
</dbReference>
<keyword evidence="2" id="KW-0859">Xylose metabolism</keyword>
<dbReference type="PANTHER" id="PTHR43095">
    <property type="entry name" value="SUGAR KINASE"/>
    <property type="match status" value="1"/>
</dbReference>
<dbReference type="Pfam" id="PF02782">
    <property type="entry name" value="FGGY_C"/>
    <property type="match status" value="1"/>
</dbReference>
<proteinExistence type="inferred from homology"/>
<feature type="domain" description="Carbohydrate kinase FGGY C-terminal" evidence="6">
    <location>
        <begin position="264"/>
        <end position="441"/>
    </location>
</feature>
<reference evidence="7 8" key="1">
    <citation type="submission" date="2019-02" db="EMBL/GenBank/DDBJ databases">
        <title>Sequencing the genomes of 1000 actinobacteria strains.</title>
        <authorList>
            <person name="Klenk H.-P."/>
        </authorList>
    </citation>
    <scope>NUCLEOTIDE SEQUENCE [LARGE SCALE GENOMIC DNA]</scope>
    <source>
        <strain evidence="7 8">DSM 17364</strain>
    </source>
</reference>
<dbReference type="InterPro" id="IPR018485">
    <property type="entry name" value="FGGY_C"/>
</dbReference>
<evidence type="ECO:0000256" key="3">
    <source>
        <dbReference type="ARBA" id="ARBA00022679"/>
    </source>
</evidence>
<evidence type="ECO:0000256" key="4">
    <source>
        <dbReference type="ARBA" id="ARBA00022777"/>
    </source>
</evidence>
<dbReference type="GO" id="GO:0016301">
    <property type="term" value="F:kinase activity"/>
    <property type="evidence" value="ECO:0007669"/>
    <property type="project" value="UniProtKB-KW"/>
</dbReference>
<dbReference type="AlphaFoldDB" id="A0A4Q8AGV1"/>
<evidence type="ECO:0000313" key="7">
    <source>
        <dbReference type="EMBL" id="RZU63602.1"/>
    </source>
</evidence>
<accession>A0A4Q8AGV1</accession>
<dbReference type="OrthoDB" id="9782710at2"/>
<evidence type="ECO:0000313" key="8">
    <source>
        <dbReference type="Proteomes" id="UP000292685"/>
    </source>
</evidence>
<comment type="caution">
    <text evidence="7">The sequence shown here is derived from an EMBL/GenBank/DDBJ whole genome shotgun (WGS) entry which is preliminary data.</text>
</comment>
<dbReference type="PIRSF" id="PIRSF000538">
    <property type="entry name" value="GlpK"/>
    <property type="match status" value="1"/>
</dbReference>
<dbReference type="InterPro" id="IPR000577">
    <property type="entry name" value="Carb_kinase_FGGY"/>
</dbReference>
<evidence type="ECO:0000256" key="1">
    <source>
        <dbReference type="ARBA" id="ARBA00009156"/>
    </source>
</evidence>
<sequence>MARRAVIGLDIGTGSTKAVLTDAGGEILTTAVRHHAMSMPHPAWAEMDAERDWWGDAVACLRELATAGADLDCTIEAVCVSGLGPAVVAESATGHVRGPAILYGVDTRTGEQIEQLNRGLGPARILERGGTALSSQAAGAKLLWLAQHGALEPGDRFFSSHTFVTWRLTGAYYLDHQTASQFDPFYDMRTGAWADDWAGRFLPGCELPQLRWPGEIVGEISAASAASTGLVAGTPVLAGTIDAWAEAYSVGTTSPGDAMLMYGSTVLAISSLAGFRSHPGLWATTGITPGSHTLAAGMSTSGSLMSWIRDLCSGQSYEDLIEQARAVPPGSDGLLMLPYFAGERAPVSDPKARGVIAGLTLGHGPGHLFRAGYESIAFGVRQILNLLGEAGAAPTRIVAVGGGTQGGLGPQIVSDVCGVEQHVPRTVIGASYGDALLAAQAVGLAGADENWCSLDRIIAPDPGHRADYDELYANYSRLYAATRPIVHDLADFAAARESSAETRPPSARPPSE</sequence>
<keyword evidence="4 7" id="KW-0418">Kinase</keyword>
<dbReference type="SUPFAM" id="SSF53067">
    <property type="entry name" value="Actin-like ATPase domain"/>
    <property type="match status" value="2"/>
</dbReference>
<dbReference type="InterPro" id="IPR043129">
    <property type="entry name" value="ATPase_NBD"/>
</dbReference>
<dbReference type="CDD" id="cd07804">
    <property type="entry name" value="ASKHA_NBD_FGGY_RrXK-like"/>
    <property type="match status" value="1"/>
</dbReference>
<keyword evidence="3" id="KW-0808">Transferase</keyword>
<dbReference type="PANTHER" id="PTHR43095:SF5">
    <property type="entry name" value="XYLULOSE KINASE"/>
    <property type="match status" value="1"/>
</dbReference>
<organism evidence="7 8">
    <name type="scientific">Zhihengliuella halotolerans</name>
    <dbReference type="NCBI Taxonomy" id="370736"/>
    <lineage>
        <taxon>Bacteria</taxon>
        <taxon>Bacillati</taxon>
        <taxon>Actinomycetota</taxon>
        <taxon>Actinomycetes</taxon>
        <taxon>Micrococcales</taxon>
        <taxon>Micrococcaceae</taxon>
        <taxon>Zhihengliuella</taxon>
    </lineage>
</organism>
<dbReference type="EMBL" id="SHLA01000001">
    <property type="protein sequence ID" value="RZU63602.1"/>
    <property type="molecule type" value="Genomic_DNA"/>
</dbReference>
<dbReference type="Proteomes" id="UP000292685">
    <property type="component" value="Unassembled WGS sequence"/>
</dbReference>
<dbReference type="InterPro" id="IPR018484">
    <property type="entry name" value="FGGY_N"/>
</dbReference>
<dbReference type="RefSeq" id="WP_130451943.1">
    <property type="nucleotide sequence ID" value="NZ_SHLA01000001.1"/>
</dbReference>
<protein>
    <submittedName>
        <fullName evidence="7">Xylulokinase</fullName>
    </submittedName>
</protein>
<dbReference type="Pfam" id="PF00370">
    <property type="entry name" value="FGGY_N"/>
    <property type="match status" value="1"/>
</dbReference>
<dbReference type="Gene3D" id="3.30.420.40">
    <property type="match status" value="2"/>
</dbReference>
<keyword evidence="8" id="KW-1185">Reference proteome</keyword>
<feature type="domain" description="Carbohydrate kinase FGGY N-terminal" evidence="5">
    <location>
        <begin position="6"/>
        <end position="244"/>
    </location>
</feature>
<comment type="similarity">
    <text evidence="1">Belongs to the FGGY kinase family.</text>
</comment>
<name>A0A4Q8AGV1_9MICC</name>